<protein>
    <recommendedName>
        <fullName evidence="4">LPS-assembly protein LptD</fullName>
    </recommendedName>
</protein>
<evidence type="ECO:0000313" key="3">
    <source>
        <dbReference type="Proteomes" id="UP000317835"/>
    </source>
</evidence>
<dbReference type="OrthoDB" id="251461at2"/>
<feature type="compositionally biased region" description="Low complexity" evidence="1">
    <location>
        <begin position="273"/>
        <end position="292"/>
    </location>
</feature>
<reference evidence="2 3" key="1">
    <citation type="submission" date="2019-02" db="EMBL/GenBank/DDBJ databases">
        <title>Deep-cultivation of Planctomycetes and their phenomic and genomic characterization uncovers novel biology.</title>
        <authorList>
            <person name="Wiegand S."/>
            <person name="Jogler M."/>
            <person name="Boedeker C."/>
            <person name="Pinto D."/>
            <person name="Vollmers J."/>
            <person name="Rivas-Marin E."/>
            <person name="Kohn T."/>
            <person name="Peeters S.H."/>
            <person name="Heuer A."/>
            <person name="Rast P."/>
            <person name="Oberbeckmann S."/>
            <person name="Bunk B."/>
            <person name="Jeske O."/>
            <person name="Meyerdierks A."/>
            <person name="Storesund J.E."/>
            <person name="Kallscheuer N."/>
            <person name="Luecker S."/>
            <person name="Lage O.M."/>
            <person name="Pohl T."/>
            <person name="Merkel B.J."/>
            <person name="Hornburger P."/>
            <person name="Mueller R.-W."/>
            <person name="Bruemmer F."/>
            <person name="Labrenz M."/>
            <person name="Spormann A.M."/>
            <person name="Op den Camp H."/>
            <person name="Overmann J."/>
            <person name="Amann R."/>
            <person name="Jetten M.S.M."/>
            <person name="Mascher T."/>
            <person name="Medema M.H."/>
            <person name="Devos D.P."/>
            <person name="Kaster A.-K."/>
            <person name="Ovreas L."/>
            <person name="Rohde M."/>
            <person name="Galperin M.Y."/>
            <person name="Jogler C."/>
        </authorList>
    </citation>
    <scope>NUCLEOTIDE SEQUENCE [LARGE SCALE GENOMIC DNA]</scope>
    <source>
        <strain evidence="2 3">ElP</strain>
    </source>
</reference>
<dbReference type="RefSeq" id="WP_145267902.1">
    <property type="nucleotide sequence ID" value="NZ_CP036426.1"/>
</dbReference>
<name>A0A518GY67_9BACT</name>
<gene>
    <name evidence="2" type="ORF">ElP_14140</name>
</gene>
<feature type="compositionally biased region" description="Pro residues" evidence="1">
    <location>
        <begin position="227"/>
        <end position="236"/>
    </location>
</feature>
<dbReference type="Proteomes" id="UP000317835">
    <property type="component" value="Chromosome"/>
</dbReference>
<sequence>MQGLHQGSGRRGIGVWAVMVPFAVLAADRVGAQEDPGVVRRLESAAVVLAADRIATWQEGPTQWVRLSGRAAAFHGLDGIRATEAVVRIEPGRHPGRPSFLVSVHAEGDVSVSGDEAALLPQGDWSFPESPEVQIRDPFAGGRVQPLPGPLTGDPVVDRARAAPSGRGLGQGRPGVDPPMPAPPVPASPTAPEAEAEAEAETSPRSAPLRDDSVSRAALFQAEPEVGPGPPGPAAPRGPSTVEVPPPPPSPTLDAPFSDPSATQFRQDDPFGAELPEPTLPEIPLLPEIEPLPVAPPGEDSGAPEVVAPPDSAPADGGGERVLNPLAPSSQRVVNIYPLNPGLTKFRRLARTEDGTETYVVNGGVQIVVEDPDRGLIDVTSRNAVIWTREGPGGSLSLGSSSQSTEDPLEIYLEGDVEFRQDKREFTGVEDQLRVQARRFYADVKSERFYSLEAELEQYAPGLLTPLRTMADSIAQYREPVTGPDGSPTLGLPAIQARNAITTGSPFANPGYRIRSNVVDMFKLAPGDRRGPLRRRLLNPVSEGESDVFLVDARNNFFFLGPVPFFYWPRFLTTTEDLNPPLEQLSFRTNNLFGQMILTDWDGFKLLGLRQPKWVDDWNIDIDYLSDRGFALGSEFGYFGDDFSSDLLGRDLMPGVNSNYFGYLDLWGINDRGIDNLGGGPAIVTDGPPLFAAFRNSVPPFQDFRGRILFRHMQSLLPDDADPLDDFRIQLEAAYISDRHFLEQYFKRLFDSGLDQRTRVYGIRQSGTRAFTATTEAMPMDWFTQSQWYPKLDYYRVGGAPFDLDRYFQYFHHSGVSYANTHTASEVNNPNLFFGFLPYDPNTLTSGAFRTGRLYTNHELDLPIKLGGARVVPYVQGQLIGWDNQYSSELPTIGFNPALEPQDYIRGPQGSLIGRAWGAYGARADIAFYRAFPRVENELMNVHGLMHKSVLYADYRNAFSTLSLNRIGVQEDLDDNTYEFVRRYFALNDYGTGVLPAQYSPLLLTLRRTGSPISGTTDVQDSIHTLKVGTSQRLQTKRGPIDDRRIIDFMTLDAWTYYFPEAQRDNFGVPFGQTQYQFEWFLGDRTSIVSSGWFDYFDIVGDPRYQNDPNEGISIITAGVNISRPPRGTLYMAYSIIDTGPINTSALNASYGYWLSPKWYSTFGGLYDFGEGMLLSTSFSLTRIGADFLSTVGLSYTPLQENYSFVFELVPRFSPRTRLGSAGGVPFRPDLRFAPIQ</sequence>
<evidence type="ECO:0000256" key="1">
    <source>
        <dbReference type="SAM" id="MobiDB-lite"/>
    </source>
</evidence>
<accession>A0A518GY67</accession>
<organism evidence="2 3">
    <name type="scientific">Tautonia plasticadhaerens</name>
    <dbReference type="NCBI Taxonomy" id="2527974"/>
    <lineage>
        <taxon>Bacteria</taxon>
        <taxon>Pseudomonadati</taxon>
        <taxon>Planctomycetota</taxon>
        <taxon>Planctomycetia</taxon>
        <taxon>Isosphaerales</taxon>
        <taxon>Isosphaeraceae</taxon>
        <taxon>Tautonia</taxon>
    </lineage>
</organism>
<dbReference type="EMBL" id="CP036426">
    <property type="protein sequence ID" value="QDV33541.1"/>
    <property type="molecule type" value="Genomic_DNA"/>
</dbReference>
<feature type="compositionally biased region" description="Pro residues" evidence="1">
    <location>
        <begin position="176"/>
        <end position="189"/>
    </location>
</feature>
<dbReference type="KEGG" id="tpla:ElP_14140"/>
<feature type="region of interest" description="Disordered" evidence="1">
    <location>
        <begin position="139"/>
        <end position="325"/>
    </location>
</feature>
<keyword evidence="3" id="KW-1185">Reference proteome</keyword>
<proteinExistence type="predicted"/>
<evidence type="ECO:0000313" key="2">
    <source>
        <dbReference type="EMBL" id="QDV33541.1"/>
    </source>
</evidence>
<evidence type="ECO:0008006" key="4">
    <source>
        <dbReference type="Google" id="ProtNLM"/>
    </source>
</evidence>
<dbReference type="AlphaFoldDB" id="A0A518GY67"/>